<evidence type="ECO:0000256" key="1">
    <source>
        <dbReference type="ARBA" id="ARBA00008918"/>
    </source>
</evidence>
<protein>
    <submittedName>
        <fullName evidence="3">Type II toxin-antitoxin system RatA family toxin</fullName>
    </submittedName>
</protein>
<dbReference type="InterPro" id="IPR044996">
    <property type="entry name" value="COQ10-like"/>
</dbReference>
<dbReference type="GO" id="GO:0048039">
    <property type="term" value="F:ubiquinone binding"/>
    <property type="evidence" value="ECO:0007669"/>
    <property type="project" value="InterPro"/>
</dbReference>
<dbReference type="RefSeq" id="WP_166316049.1">
    <property type="nucleotide sequence ID" value="NZ_WOTH01000019.1"/>
</dbReference>
<comment type="caution">
    <text evidence="3">The sequence shown here is derived from an EMBL/GenBank/DDBJ whole genome shotgun (WGS) entry which is preliminary data.</text>
</comment>
<dbReference type="AlphaFoldDB" id="A0A967B932"/>
<dbReference type="InterPro" id="IPR023393">
    <property type="entry name" value="START-like_dom_sf"/>
</dbReference>
<proteinExistence type="inferred from homology"/>
<sequence>MPTHSERRVLPYTPEQIFDLVADVGNYPKFLPWCTNVRVKMSTLQELVADMTVGFGPFRETFTSRVALDRPNSIRVTYEKGPFRYLNNVWAFAPHENGCVVDFFVDFEFRSRLLQSAIGVVFNEAVRLMVSAFIRRAREIYGPPKTERVAVSSPVQGVGMRGSVAGRS</sequence>
<evidence type="ECO:0000313" key="3">
    <source>
        <dbReference type="EMBL" id="NHO54271.1"/>
    </source>
</evidence>
<dbReference type="Gene3D" id="3.30.530.20">
    <property type="match status" value="1"/>
</dbReference>
<dbReference type="Pfam" id="PF03364">
    <property type="entry name" value="Polyketide_cyc"/>
    <property type="match status" value="1"/>
</dbReference>
<accession>A0A967B932</accession>
<keyword evidence="4" id="KW-1185">Reference proteome</keyword>
<feature type="domain" description="Coenzyme Q-binding protein COQ10 START" evidence="2">
    <location>
        <begin position="10"/>
        <end position="133"/>
    </location>
</feature>
<evidence type="ECO:0000259" key="2">
    <source>
        <dbReference type="Pfam" id="PF03364"/>
    </source>
</evidence>
<organism evidence="3 4">
    <name type="scientific">Acetobacter estunensis</name>
    <dbReference type="NCBI Taxonomy" id="104097"/>
    <lineage>
        <taxon>Bacteria</taxon>
        <taxon>Pseudomonadati</taxon>
        <taxon>Pseudomonadota</taxon>
        <taxon>Alphaproteobacteria</taxon>
        <taxon>Acetobacterales</taxon>
        <taxon>Acetobacteraceae</taxon>
        <taxon>Acetobacter</taxon>
    </lineage>
</organism>
<evidence type="ECO:0000313" key="4">
    <source>
        <dbReference type="Proteomes" id="UP000597459"/>
    </source>
</evidence>
<dbReference type="Proteomes" id="UP000597459">
    <property type="component" value="Unassembled WGS sequence"/>
</dbReference>
<name>A0A967B932_9PROT</name>
<dbReference type="PANTHER" id="PTHR12901">
    <property type="entry name" value="SPERM PROTEIN HOMOLOG"/>
    <property type="match status" value="1"/>
</dbReference>
<dbReference type="SUPFAM" id="SSF55961">
    <property type="entry name" value="Bet v1-like"/>
    <property type="match status" value="1"/>
</dbReference>
<dbReference type="InterPro" id="IPR005031">
    <property type="entry name" value="COQ10_START"/>
</dbReference>
<dbReference type="EMBL" id="WOTH01000019">
    <property type="protein sequence ID" value="NHO54271.1"/>
    <property type="molecule type" value="Genomic_DNA"/>
</dbReference>
<dbReference type="CDD" id="cd07813">
    <property type="entry name" value="COQ10p_like"/>
    <property type="match status" value="1"/>
</dbReference>
<comment type="similarity">
    <text evidence="1">Belongs to the ribosome association toxin RatA family.</text>
</comment>
<gene>
    <name evidence="3" type="ORF">GOB87_09930</name>
</gene>
<reference evidence="3" key="1">
    <citation type="submission" date="2019-11" db="EMBL/GenBank/DDBJ databases">
        <title>Description of new Acetobacter species.</title>
        <authorList>
            <person name="Cleenwerck I."/>
            <person name="Sombolestani A.S."/>
        </authorList>
    </citation>
    <scope>NUCLEOTIDE SEQUENCE</scope>
    <source>
        <strain evidence="3">LMG 1626</strain>
    </source>
</reference>
<dbReference type="PANTHER" id="PTHR12901:SF10">
    <property type="entry name" value="COENZYME Q-BINDING PROTEIN COQ10, MITOCHONDRIAL"/>
    <property type="match status" value="1"/>
</dbReference>
<dbReference type="GO" id="GO:0045333">
    <property type="term" value="P:cellular respiration"/>
    <property type="evidence" value="ECO:0007669"/>
    <property type="project" value="InterPro"/>
</dbReference>